<dbReference type="CDD" id="cd00093">
    <property type="entry name" value="HTH_XRE"/>
    <property type="match status" value="1"/>
</dbReference>
<dbReference type="GO" id="GO:0003700">
    <property type="term" value="F:DNA-binding transcription factor activity"/>
    <property type="evidence" value="ECO:0007669"/>
    <property type="project" value="TreeGrafter"/>
</dbReference>
<evidence type="ECO:0000313" key="5">
    <source>
        <dbReference type="Proteomes" id="UP000286947"/>
    </source>
</evidence>
<dbReference type="InterPro" id="IPR010982">
    <property type="entry name" value="Lambda_DNA-bd_dom_sf"/>
</dbReference>
<dbReference type="InterPro" id="IPR001387">
    <property type="entry name" value="Cro/C1-type_HTH"/>
</dbReference>
<evidence type="ECO:0000256" key="2">
    <source>
        <dbReference type="SAM" id="MobiDB-lite"/>
    </source>
</evidence>
<dbReference type="SMART" id="SM00530">
    <property type="entry name" value="HTH_XRE"/>
    <property type="match status" value="1"/>
</dbReference>
<keyword evidence="1" id="KW-0238">DNA-binding</keyword>
<dbReference type="GO" id="GO:0003677">
    <property type="term" value="F:DNA binding"/>
    <property type="evidence" value="ECO:0007669"/>
    <property type="project" value="UniProtKB-KW"/>
</dbReference>
<gene>
    <name evidence="4" type="ORF">CUZ56_01489</name>
</gene>
<dbReference type="Pfam" id="PF13560">
    <property type="entry name" value="HTH_31"/>
    <property type="match status" value="1"/>
</dbReference>
<reference evidence="4 5" key="1">
    <citation type="submission" date="2018-01" db="EMBL/GenBank/DDBJ databases">
        <title>Saezia sanguinis gen. nov., sp. nov., in the order Burkholderiales isolated from human blood.</title>
        <authorList>
            <person name="Medina-Pascual M.J."/>
            <person name="Valdezate S."/>
            <person name="Monzon S."/>
            <person name="Cuesta I."/>
            <person name="Carrasco G."/>
            <person name="Villalon P."/>
            <person name="Saez-Nieto J.A."/>
        </authorList>
    </citation>
    <scope>NUCLEOTIDE SEQUENCE [LARGE SCALE GENOMIC DNA]</scope>
    <source>
        <strain evidence="4 5">CNM695-12</strain>
    </source>
</reference>
<dbReference type="RefSeq" id="WP_126979718.1">
    <property type="nucleotide sequence ID" value="NZ_PQSP01000003.1"/>
</dbReference>
<evidence type="ECO:0000259" key="3">
    <source>
        <dbReference type="PROSITE" id="PS50943"/>
    </source>
</evidence>
<organism evidence="4 5">
    <name type="scientific">Saezia sanguinis</name>
    <dbReference type="NCBI Taxonomy" id="1965230"/>
    <lineage>
        <taxon>Bacteria</taxon>
        <taxon>Pseudomonadati</taxon>
        <taxon>Pseudomonadota</taxon>
        <taxon>Betaproteobacteria</taxon>
        <taxon>Burkholderiales</taxon>
        <taxon>Saeziaceae</taxon>
        <taxon>Saezia</taxon>
    </lineage>
</organism>
<dbReference type="PROSITE" id="PS50943">
    <property type="entry name" value="HTH_CROC1"/>
    <property type="match status" value="1"/>
</dbReference>
<dbReference type="InterPro" id="IPR050807">
    <property type="entry name" value="TransReg_Diox_bact_type"/>
</dbReference>
<proteinExistence type="predicted"/>
<dbReference type="AlphaFoldDB" id="A0A433SD89"/>
<dbReference type="Gene3D" id="1.10.260.40">
    <property type="entry name" value="lambda repressor-like DNA-binding domains"/>
    <property type="match status" value="1"/>
</dbReference>
<dbReference type="PANTHER" id="PTHR46797:SF1">
    <property type="entry name" value="METHYLPHOSPHONATE SYNTHASE"/>
    <property type="match status" value="1"/>
</dbReference>
<evidence type="ECO:0000313" key="4">
    <source>
        <dbReference type="EMBL" id="RUS66699.1"/>
    </source>
</evidence>
<dbReference type="Proteomes" id="UP000286947">
    <property type="component" value="Unassembled WGS sequence"/>
</dbReference>
<accession>A0A433SD89</accession>
<dbReference type="OrthoDB" id="1097442at2"/>
<dbReference type="EMBL" id="PQSP01000003">
    <property type="protein sequence ID" value="RUS66699.1"/>
    <property type="molecule type" value="Genomic_DNA"/>
</dbReference>
<dbReference type="PANTHER" id="PTHR46797">
    <property type="entry name" value="HTH-TYPE TRANSCRIPTIONAL REGULATOR"/>
    <property type="match status" value="1"/>
</dbReference>
<comment type="caution">
    <text evidence="4">The sequence shown here is derived from an EMBL/GenBank/DDBJ whole genome shotgun (WGS) entry which is preliminary data.</text>
</comment>
<keyword evidence="5" id="KW-1185">Reference proteome</keyword>
<feature type="region of interest" description="Disordered" evidence="2">
    <location>
        <begin position="1"/>
        <end position="25"/>
    </location>
</feature>
<feature type="domain" description="HTH cro/C1-type" evidence="3">
    <location>
        <begin position="32"/>
        <end position="86"/>
    </location>
</feature>
<sequence>MDKHTEQTLPKGRPKGQKTHDPLLSKAFGQTIRINRIAKGISQESLAHLAQIERAYMGRIERGEHTPLLPQVMKIARALGMRPGELLDETEKILNQTQNRK</sequence>
<evidence type="ECO:0000256" key="1">
    <source>
        <dbReference type="ARBA" id="ARBA00023125"/>
    </source>
</evidence>
<dbReference type="SUPFAM" id="SSF47413">
    <property type="entry name" value="lambda repressor-like DNA-binding domains"/>
    <property type="match status" value="1"/>
</dbReference>
<dbReference type="GO" id="GO:0005829">
    <property type="term" value="C:cytosol"/>
    <property type="evidence" value="ECO:0007669"/>
    <property type="project" value="TreeGrafter"/>
</dbReference>
<name>A0A433SD89_9BURK</name>
<protein>
    <recommendedName>
        <fullName evidence="3">HTH cro/C1-type domain-containing protein</fullName>
    </recommendedName>
</protein>